<organism evidence="2 3">
    <name type="scientific">Enterobacter cancerogenus</name>
    <dbReference type="NCBI Taxonomy" id="69218"/>
    <lineage>
        <taxon>Bacteria</taxon>
        <taxon>Pseudomonadati</taxon>
        <taxon>Pseudomonadota</taxon>
        <taxon>Gammaproteobacteria</taxon>
        <taxon>Enterobacterales</taxon>
        <taxon>Enterobacteriaceae</taxon>
        <taxon>Enterobacter</taxon>
        <taxon>Enterobacter cloacae complex</taxon>
    </lineage>
</organism>
<evidence type="ECO:0000313" key="3">
    <source>
        <dbReference type="Proteomes" id="UP000306327"/>
    </source>
</evidence>
<comment type="caution">
    <text evidence="2">The sequence shown here is derived from an EMBL/GenBank/DDBJ whole genome shotgun (WGS) entry which is preliminary data.</text>
</comment>
<dbReference type="EMBL" id="QGAL01000001">
    <property type="protein sequence ID" value="TKK23453.1"/>
    <property type="molecule type" value="Genomic_DNA"/>
</dbReference>
<dbReference type="AlphaFoldDB" id="A0AB38PAW4"/>
<dbReference type="InterPro" id="IPR052399">
    <property type="entry name" value="Phage_Baseplate_Assmbl_Protein"/>
</dbReference>
<dbReference type="Pfam" id="PF04865">
    <property type="entry name" value="Baseplate_J"/>
    <property type="match status" value="1"/>
</dbReference>
<dbReference type="InterPro" id="IPR006949">
    <property type="entry name" value="Barrel_Baseplate_J-like"/>
</dbReference>
<dbReference type="Proteomes" id="UP000306327">
    <property type="component" value="Unassembled WGS sequence"/>
</dbReference>
<evidence type="ECO:0000313" key="2">
    <source>
        <dbReference type="EMBL" id="TKK23453.1"/>
    </source>
</evidence>
<dbReference type="PANTHER" id="PTHR37829">
    <property type="entry name" value="PHAGE-LIKE ELEMENT PBSX PROTEIN XKDT"/>
    <property type="match status" value="1"/>
</dbReference>
<dbReference type="RefSeq" id="WP_137272006.1">
    <property type="nucleotide sequence ID" value="NZ_QGAL01000001.1"/>
</dbReference>
<gene>
    <name evidence="2" type="ORF">EcCFBP13530_04675</name>
</gene>
<accession>A0AB38PAW4</accession>
<proteinExistence type="predicted"/>
<dbReference type="PANTHER" id="PTHR37829:SF3">
    <property type="entry name" value="PROTEIN JAYE-RELATED"/>
    <property type="match status" value="1"/>
</dbReference>
<sequence>MGTLTDQGYVADRLDDIFSGLVTKFRGIYGDDILADPDDPDGQMIGIFAQMRADIEGVIEAIVQANDPDNATGTWLEQKVAFAGLSRRGASYSVIDGVVLAGTEGTVIPAGATISGGGTQWVTQTDTTLDSDGSAKADFRSSDAGQFSVDAETTLDIVTVIAGWNTATTTVAATPGENEETDPELLARFYKSRARSSSNCVDGTLADIEGLTGVTDAVALENKGSETDSNNVAAHTVNYIVEGGDNAAIAKAIYDNWPGTGLQGNVSVDVTRHSGKTVAIPFDRPVAVDISVTLKIGRRESFTHIDEETVKTAVAALAFKTGAWVYRSDIISAANAIDGVFVRQVLMARDGATADDVLSIATAAREKARILATNVTVQVVEDGDI</sequence>
<evidence type="ECO:0000259" key="1">
    <source>
        <dbReference type="Pfam" id="PF04865"/>
    </source>
</evidence>
<name>A0AB38PAW4_9ENTR</name>
<reference evidence="2 3" key="1">
    <citation type="journal article" date="2019" name="Sci. Rep.">
        <title>Differences in resource use lead to coexistence of seed-transmitted microbial populations.</title>
        <authorList>
            <person name="Torres-Cortes G."/>
            <person name="Garcia B.J."/>
            <person name="Compant S."/>
            <person name="Rezki S."/>
            <person name="Jones P."/>
            <person name="Preveaux A."/>
            <person name="Briand M."/>
            <person name="Roulet A."/>
            <person name="Bouchez O."/>
            <person name="Jacobson D."/>
            <person name="Barret M."/>
        </authorList>
    </citation>
    <scope>NUCLEOTIDE SEQUENCE [LARGE SCALE GENOMIC DNA]</scope>
    <source>
        <strain evidence="2 3">CFBP13530</strain>
    </source>
</reference>
<feature type="domain" description="Baseplate protein J-like barrel" evidence="1">
    <location>
        <begin position="98"/>
        <end position="176"/>
    </location>
</feature>
<protein>
    <recommendedName>
        <fullName evidence="1">Baseplate protein J-like barrel domain-containing protein</fullName>
    </recommendedName>
</protein>